<dbReference type="STRING" id="1802270.A3C07_01255"/>
<protein>
    <submittedName>
        <fullName evidence="2">Uncharacterized protein</fullName>
    </submittedName>
</protein>
<feature type="transmembrane region" description="Helical" evidence="1">
    <location>
        <begin position="80"/>
        <end position="101"/>
    </location>
</feature>
<reference evidence="2 3" key="1">
    <citation type="journal article" date="2016" name="Nat. Commun.">
        <title>Thousands of microbial genomes shed light on interconnected biogeochemical processes in an aquifer system.</title>
        <authorList>
            <person name="Anantharaman K."/>
            <person name="Brown C.T."/>
            <person name="Hug L.A."/>
            <person name="Sharon I."/>
            <person name="Castelle C.J."/>
            <person name="Probst A.J."/>
            <person name="Thomas B.C."/>
            <person name="Singh A."/>
            <person name="Wilkins M.J."/>
            <person name="Karaoz U."/>
            <person name="Brodie E.L."/>
            <person name="Williams K.H."/>
            <person name="Hubbard S.S."/>
            <person name="Banfield J.F."/>
        </authorList>
    </citation>
    <scope>NUCLEOTIDE SEQUENCE [LARGE SCALE GENOMIC DNA]</scope>
</reference>
<evidence type="ECO:0000256" key="1">
    <source>
        <dbReference type="SAM" id="Phobius"/>
    </source>
</evidence>
<comment type="caution">
    <text evidence="2">The sequence shown here is derived from an EMBL/GenBank/DDBJ whole genome shotgun (WGS) entry which is preliminary data.</text>
</comment>
<dbReference type="EMBL" id="MHQI01000014">
    <property type="protein sequence ID" value="OHA00466.1"/>
    <property type="molecule type" value="Genomic_DNA"/>
</dbReference>
<sequence length="124" mass="13577">MYRIFEKPHTLLLEAALLITPFAAAAQINRPLGTAIFILDVLEVVVTIVFVMAVIVFGWGIVKLIIAAGNPTQIQQAKQFIWWGVIGMAILASIFGIILYLQSFFGVSSIGGVIRPPEVDYSPF</sequence>
<dbReference type="Proteomes" id="UP000179023">
    <property type="component" value="Unassembled WGS sequence"/>
</dbReference>
<gene>
    <name evidence="2" type="ORF">A3C07_01255</name>
</gene>
<keyword evidence="1" id="KW-0472">Membrane</keyword>
<proteinExistence type="predicted"/>
<name>A0A1G2KM53_9BACT</name>
<organism evidence="2 3">
    <name type="scientific">Candidatus Sungbacteria bacterium RIFCSPHIGHO2_02_FULL_47_11</name>
    <dbReference type="NCBI Taxonomy" id="1802270"/>
    <lineage>
        <taxon>Bacteria</taxon>
        <taxon>Candidatus Sungiibacteriota</taxon>
    </lineage>
</organism>
<feature type="transmembrane region" description="Helical" evidence="1">
    <location>
        <begin position="35"/>
        <end position="68"/>
    </location>
</feature>
<keyword evidence="1" id="KW-1133">Transmembrane helix</keyword>
<accession>A0A1G2KM53</accession>
<evidence type="ECO:0000313" key="2">
    <source>
        <dbReference type="EMBL" id="OHA00466.1"/>
    </source>
</evidence>
<evidence type="ECO:0000313" key="3">
    <source>
        <dbReference type="Proteomes" id="UP000179023"/>
    </source>
</evidence>
<dbReference type="AlphaFoldDB" id="A0A1G2KM53"/>
<keyword evidence="1" id="KW-0812">Transmembrane</keyword>